<protein>
    <submittedName>
        <fullName evidence="1">Uncharacterized protein</fullName>
    </submittedName>
</protein>
<name>A0ABN2CE70_9ACTN</name>
<organism evidence="1 2">
    <name type="scientific">Kribbella hippodromi</name>
    <dbReference type="NCBI Taxonomy" id="434347"/>
    <lineage>
        <taxon>Bacteria</taxon>
        <taxon>Bacillati</taxon>
        <taxon>Actinomycetota</taxon>
        <taxon>Actinomycetes</taxon>
        <taxon>Propionibacteriales</taxon>
        <taxon>Kribbellaceae</taxon>
        <taxon>Kribbella</taxon>
    </lineage>
</organism>
<dbReference type="EMBL" id="BAAAPH010000002">
    <property type="protein sequence ID" value="GAA1554674.1"/>
    <property type="molecule type" value="Genomic_DNA"/>
</dbReference>
<comment type="caution">
    <text evidence="1">The sequence shown here is derived from an EMBL/GenBank/DDBJ whole genome shotgun (WGS) entry which is preliminary data.</text>
</comment>
<proteinExistence type="predicted"/>
<reference evidence="1 2" key="1">
    <citation type="journal article" date="2019" name="Int. J. Syst. Evol. Microbiol.">
        <title>The Global Catalogue of Microorganisms (GCM) 10K type strain sequencing project: providing services to taxonomists for standard genome sequencing and annotation.</title>
        <authorList>
            <consortium name="The Broad Institute Genomics Platform"/>
            <consortium name="The Broad Institute Genome Sequencing Center for Infectious Disease"/>
            <person name="Wu L."/>
            <person name="Ma J."/>
        </authorList>
    </citation>
    <scope>NUCLEOTIDE SEQUENCE [LARGE SCALE GENOMIC DNA]</scope>
    <source>
        <strain evidence="1 2">JCM 15572</strain>
    </source>
</reference>
<evidence type="ECO:0000313" key="2">
    <source>
        <dbReference type="Proteomes" id="UP001501705"/>
    </source>
</evidence>
<keyword evidence="2" id="KW-1185">Reference proteome</keyword>
<evidence type="ECO:0000313" key="1">
    <source>
        <dbReference type="EMBL" id="GAA1554674.1"/>
    </source>
</evidence>
<sequence>MGGEFMRLEGAEVGVQVLGQALEGRFLLASGAGGDQVDVAGDVTKGVAYEGGQLFVRGAAAKADAYDELHRFRAAATKRAGTSGVAVQWTCR</sequence>
<accession>A0ABN2CE70</accession>
<gene>
    <name evidence="1" type="ORF">GCM10009804_09480</name>
</gene>
<dbReference type="Proteomes" id="UP001501705">
    <property type="component" value="Unassembled WGS sequence"/>
</dbReference>